<proteinExistence type="predicted"/>
<reference evidence="2" key="1">
    <citation type="submission" date="2016-10" db="EMBL/GenBank/DDBJ databases">
        <authorList>
            <person name="Varghese N."/>
            <person name="Submissions S."/>
        </authorList>
    </citation>
    <scope>NUCLEOTIDE SEQUENCE [LARGE SCALE GENOMIC DNA]</scope>
    <source>
        <strain evidence="2">DS-12</strain>
    </source>
</reference>
<dbReference type="Proteomes" id="UP000199036">
    <property type="component" value="Unassembled WGS sequence"/>
</dbReference>
<gene>
    <name evidence="1" type="ORF">SAMN05421741_101277</name>
</gene>
<dbReference type="EMBL" id="FOVI01000001">
    <property type="protein sequence ID" value="SFN13982.1"/>
    <property type="molecule type" value="Genomic_DNA"/>
</dbReference>
<evidence type="ECO:0000313" key="2">
    <source>
        <dbReference type="Proteomes" id="UP000199036"/>
    </source>
</evidence>
<dbReference type="OrthoDB" id="9182769at2"/>
<dbReference type="AlphaFoldDB" id="A0A1I4WLB0"/>
<organism evidence="1 2">
    <name type="scientific">Paenimyroides ummariense</name>
    <dbReference type="NCBI Taxonomy" id="913024"/>
    <lineage>
        <taxon>Bacteria</taxon>
        <taxon>Pseudomonadati</taxon>
        <taxon>Bacteroidota</taxon>
        <taxon>Flavobacteriia</taxon>
        <taxon>Flavobacteriales</taxon>
        <taxon>Flavobacteriaceae</taxon>
        <taxon>Paenimyroides</taxon>
    </lineage>
</organism>
<protein>
    <submittedName>
        <fullName evidence="1">Uncharacterized protein</fullName>
    </submittedName>
</protein>
<evidence type="ECO:0000313" key="1">
    <source>
        <dbReference type="EMBL" id="SFN13982.1"/>
    </source>
</evidence>
<accession>A0A1I4WLB0</accession>
<dbReference type="STRING" id="913024.SAMN05421741_101277"/>
<dbReference type="RefSeq" id="WP_091517837.1">
    <property type="nucleotide sequence ID" value="NZ_FOVI01000001.1"/>
</dbReference>
<name>A0A1I4WLB0_9FLAO</name>
<keyword evidence="2" id="KW-1185">Reference proteome</keyword>
<sequence>MKTVYDLNLTEQELSNDDYKFQPELTSILDNINVDFDQSIINQIVLWKVNRYSQLDKSTLLLLNQVDKHDLILNADLTEKILRNLLSTKGVQLAMASTILRFKNPNIYQIIDQRVYRLIYGKIMPKYFSSIDIQIELYLGYLEKLREVCNHKQIDFILADRILYDLDKKYNKDEKIKY</sequence>